<evidence type="ECO:0000256" key="1">
    <source>
        <dbReference type="SAM" id="SignalP"/>
    </source>
</evidence>
<dbReference type="EnsemblProtists" id="HpaT810698">
    <property type="protein sequence ID" value="HpaP810698"/>
    <property type="gene ID" value="HpaG810698"/>
</dbReference>
<proteinExistence type="predicted"/>
<evidence type="ECO:0008006" key="4">
    <source>
        <dbReference type="Google" id="ProtNLM"/>
    </source>
</evidence>
<dbReference type="Proteomes" id="UP000011713">
    <property type="component" value="Unassembled WGS sequence"/>
</dbReference>
<reference evidence="2" key="2">
    <citation type="submission" date="2015-06" db="UniProtKB">
        <authorList>
            <consortium name="EnsemblProtists"/>
        </authorList>
    </citation>
    <scope>IDENTIFICATION</scope>
    <source>
        <strain evidence="2">Emoy2</strain>
    </source>
</reference>
<keyword evidence="3" id="KW-1185">Reference proteome</keyword>
<dbReference type="AlphaFoldDB" id="M4BVZ7"/>
<feature type="chain" id="PRO_5004048984" description="RxLR effector candidate protein" evidence="1">
    <location>
        <begin position="26"/>
        <end position="244"/>
    </location>
</feature>
<dbReference type="InParanoid" id="M4BVZ7"/>
<dbReference type="HOGENOM" id="CLU_1139854_0_0_1"/>
<feature type="signal peptide" evidence="1">
    <location>
        <begin position="1"/>
        <end position="25"/>
    </location>
</feature>
<reference evidence="3" key="1">
    <citation type="journal article" date="2010" name="Science">
        <title>Signatures of adaptation to obligate biotrophy in the Hyaloperonospora arabidopsidis genome.</title>
        <authorList>
            <person name="Baxter L."/>
            <person name="Tripathy S."/>
            <person name="Ishaque N."/>
            <person name="Boot N."/>
            <person name="Cabral A."/>
            <person name="Kemen E."/>
            <person name="Thines M."/>
            <person name="Ah-Fong A."/>
            <person name="Anderson R."/>
            <person name="Badejoko W."/>
            <person name="Bittner-Eddy P."/>
            <person name="Boore J.L."/>
            <person name="Chibucos M.C."/>
            <person name="Coates M."/>
            <person name="Dehal P."/>
            <person name="Delehaunty K."/>
            <person name="Dong S."/>
            <person name="Downton P."/>
            <person name="Dumas B."/>
            <person name="Fabro G."/>
            <person name="Fronick C."/>
            <person name="Fuerstenberg S.I."/>
            <person name="Fulton L."/>
            <person name="Gaulin E."/>
            <person name="Govers F."/>
            <person name="Hughes L."/>
            <person name="Humphray S."/>
            <person name="Jiang R.H."/>
            <person name="Judelson H."/>
            <person name="Kamoun S."/>
            <person name="Kyung K."/>
            <person name="Meijer H."/>
            <person name="Minx P."/>
            <person name="Morris P."/>
            <person name="Nelson J."/>
            <person name="Phuntumart V."/>
            <person name="Qutob D."/>
            <person name="Rehmany A."/>
            <person name="Rougon-Cardoso A."/>
            <person name="Ryden P."/>
            <person name="Torto-Alalibo T."/>
            <person name="Studholme D."/>
            <person name="Wang Y."/>
            <person name="Win J."/>
            <person name="Wood J."/>
            <person name="Clifton S.W."/>
            <person name="Rogers J."/>
            <person name="Van den Ackerveken G."/>
            <person name="Jones J.D."/>
            <person name="McDowell J.M."/>
            <person name="Beynon J."/>
            <person name="Tyler B.M."/>
        </authorList>
    </citation>
    <scope>NUCLEOTIDE SEQUENCE [LARGE SCALE GENOMIC DNA]</scope>
    <source>
        <strain evidence="3">Emoy2</strain>
    </source>
</reference>
<name>M4BVZ7_HYAAE</name>
<protein>
    <recommendedName>
        <fullName evidence="4">RxLR effector candidate protein</fullName>
    </recommendedName>
</protein>
<organism evidence="2 3">
    <name type="scientific">Hyaloperonospora arabidopsidis (strain Emoy2)</name>
    <name type="common">Downy mildew agent</name>
    <name type="synonym">Peronospora arabidopsidis</name>
    <dbReference type="NCBI Taxonomy" id="559515"/>
    <lineage>
        <taxon>Eukaryota</taxon>
        <taxon>Sar</taxon>
        <taxon>Stramenopiles</taxon>
        <taxon>Oomycota</taxon>
        <taxon>Peronosporomycetes</taxon>
        <taxon>Peronosporales</taxon>
        <taxon>Peronosporaceae</taxon>
        <taxon>Hyaloperonospora</taxon>
    </lineage>
</organism>
<accession>M4BVZ7</accession>
<sequence length="244" mass="26887">MGRVFVLFALSLCVLLLVATGPALAHVDSKDAFPVANGLEVAADHTSNEVHPSVEVTTEERAVSSMHLEPEVVQLLPMSSEQAKLFDLIRSSTNLDSAYAKLKPNIPKITAIRGHNALRKARSFFVSDHLSAYHRFAQEIHGKHADAEAIKDLELHYGSKVLALSLCQARMWRKGPAHKAAVALEDAQFEKWLAGGRNPGDIIKVKLGVEDPDKLEGLEKLVKDGLDRYVEKKEKTQNDAKLLQ</sequence>
<evidence type="ECO:0000313" key="2">
    <source>
        <dbReference type="EnsemblProtists" id="HpaP810698"/>
    </source>
</evidence>
<dbReference type="VEuPathDB" id="FungiDB:HpaG810698"/>
<dbReference type="EMBL" id="JH597990">
    <property type="status" value="NOT_ANNOTATED_CDS"/>
    <property type="molecule type" value="Genomic_DNA"/>
</dbReference>
<evidence type="ECO:0000313" key="3">
    <source>
        <dbReference type="Proteomes" id="UP000011713"/>
    </source>
</evidence>
<keyword evidence="1" id="KW-0732">Signal</keyword>